<dbReference type="PROSITE" id="PS50929">
    <property type="entry name" value="ABC_TM1F"/>
    <property type="match status" value="1"/>
</dbReference>
<keyword evidence="4" id="KW-0378">Hydrolase</keyword>
<evidence type="ECO:0000256" key="2">
    <source>
        <dbReference type="ARBA" id="ARBA00022692"/>
    </source>
</evidence>
<evidence type="ECO:0000259" key="10">
    <source>
        <dbReference type="PROSITE" id="PS50929"/>
    </source>
</evidence>
<feature type="domain" description="Peptidase C39" evidence="11">
    <location>
        <begin position="22"/>
        <end position="141"/>
    </location>
</feature>
<comment type="caution">
    <text evidence="12">The sequence shown here is derived from an EMBL/GenBank/DDBJ whole genome shotgun (WGS) entry which is preliminary data.</text>
</comment>
<dbReference type="InterPro" id="IPR027417">
    <property type="entry name" value="P-loop_NTPase"/>
</dbReference>
<feature type="domain" description="ABC transporter" evidence="9">
    <location>
        <begin position="511"/>
        <end position="744"/>
    </location>
</feature>
<evidence type="ECO:0000256" key="5">
    <source>
        <dbReference type="ARBA" id="ARBA00022840"/>
    </source>
</evidence>
<feature type="domain" description="ABC transmembrane type-1" evidence="10">
    <location>
        <begin position="174"/>
        <end position="453"/>
    </location>
</feature>
<comment type="subcellular location">
    <subcellularLocation>
        <location evidence="1">Cell membrane</location>
        <topology evidence="1">Multi-pass membrane protein</topology>
    </subcellularLocation>
</comment>
<dbReference type="InterPro" id="IPR003593">
    <property type="entry name" value="AAA+_ATPase"/>
</dbReference>
<evidence type="ECO:0000256" key="8">
    <source>
        <dbReference type="SAM" id="Phobius"/>
    </source>
</evidence>
<keyword evidence="3" id="KW-0547">Nucleotide-binding</keyword>
<dbReference type="EMBL" id="BAABCW010000029">
    <property type="protein sequence ID" value="GAA3522405.1"/>
    <property type="molecule type" value="Genomic_DNA"/>
</dbReference>
<feature type="transmembrane region" description="Helical" evidence="8">
    <location>
        <begin position="308"/>
        <end position="328"/>
    </location>
</feature>
<dbReference type="SMART" id="SM00382">
    <property type="entry name" value="AAA"/>
    <property type="match status" value="1"/>
</dbReference>
<evidence type="ECO:0000256" key="7">
    <source>
        <dbReference type="ARBA" id="ARBA00023136"/>
    </source>
</evidence>
<dbReference type="InterPro" id="IPR005074">
    <property type="entry name" value="Peptidase_C39"/>
</dbReference>
<dbReference type="InterPro" id="IPR017871">
    <property type="entry name" value="ABC_transporter-like_CS"/>
</dbReference>
<evidence type="ECO:0000259" key="11">
    <source>
        <dbReference type="PROSITE" id="PS50990"/>
    </source>
</evidence>
<name>A0ABP6UXY6_9FLAO</name>
<dbReference type="Gene3D" id="3.40.50.300">
    <property type="entry name" value="P-loop containing nucleotide triphosphate hydrolases"/>
    <property type="match status" value="1"/>
</dbReference>
<dbReference type="InterPro" id="IPR022514">
    <property type="entry name" value="NHPM_micro_ABC1"/>
</dbReference>
<evidence type="ECO:0000256" key="4">
    <source>
        <dbReference type="ARBA" id="ARBA00022801"/>
    </source>
</evidence>
<dbReference type="PANTHER" id="PTHR43394">
    <property type="entry name" value="ATP-DEPENDENT PERMEASE MDL1, MITOCHONDRIAL"/>
    <property type="match status" value="1"/>
</dbReference>
<dbReference type="PROSITE" id="PS50990">
    <property type="entry name" value="PEPTIDASE_C39"/>
    <property type="match status" value="1"/>
</dbReference>
<dbReference type="Proteomes" id="UP001500459">
    <property type="component" value="Unassembled WGS sequence"/>
</dbReference>
<feature type="transmembrane region" description="Helical" evidence="8">
    <location>
        <begin position="281"/>
        <end position="302"/>
    </location>
</feature>
<evidence type="ECO:0000256" key="1">
    <source>
        <dbReference type="ARBA" id="ARBA00004651"/>
    </source>
</evidence>
<dbReference type="SUPFAM" id="SSF52540">
    <property type="entry name" value="P-loop containing nucleoside triphosphate hydrolases"/>
    <property type="match status" value="1"/>
</dbReference>
<keyword evidence="7 8" id="KW-0472">Membrane</keyword>
<protein>
    <submittedName>
        <fullName evidence="12">NHLP family bacteriocin export ABC transporter peptidase/permease/ATPase subunit</fullName>
    </submittedName>
</protein>
<dbReference type="CDD" id="cd18569">
    <property type="entry name" value="ABC_6TM_NHLM_bacteriocin"/>
    <property type="match status" value="1"/>
</dbReference>
<dbReference type="NCBIfam" id="TIGR03796">
    <property type="entry name" value="NHLM_micro_ABC1"/>
    <property type="match status" value="1"/>
</dbReference>
<accession>A0ABP6UXY6</accession>
<keyword evidence="6 8" id="KW-1133">Transmembrane helix</keyword>
<gene>
    <name evidence="12" type="ORF">GCM10022393_41210</name>
</gene>
<sequence length="745" mass="82355">MDKNIQPISKQARPVKTPTILQMEAVECGAAALSIILGYHGKFVPLEKLRIACGVSRDGLKATNILKAARAFGLQAKGYAKSIEKLKQIQVPAIIFWNFNHFLVLEGFTKNKVYLSDPAQGRYHVSHQEFDDAFTGVVLTFEPDENFEKGNEKKGLTSALAARISGSKISVTYIILASLFLVIPGLVIPSFTKIFIDKYLINGISGFVMPLLLVMGGMLLINAALVYLQQYYLLRLETKLALTTSSTFLWHIFHLPIAFFTQRYSGEIGNRVTLNNKVARLLSGDLANAALNVIVVIFYAVLMFSYDIMLTLIGIGMATLNILALQFVSRARKDGNRRMINESGKLLGTTTSGISMIETLKASGRESDFFTTWIGYLAKVMNAQQELGWLTTRLNVIPPLLMSLTTTLIIAFGAMRVMDGQMTLGMLVAFLYLMNNFMRPVNQLVSVGSLLQETEGDMGRIDDVLHYETSDEFNATAAADDLLETTKVPDSEALHAMVNKEPLVDKLSGHFEMKNITFGYNTTMPALIENFNIKLKPGSRVALVGGSGSGKSTVARLAAGLYQPWGGDILFDDRARKEIPRNILTESIAVIDQEVLMFKGNINENISFWDQKIPENHIIQSARDAAIHDVIASRTNAYESEVIERGANFSGGQRQRLEIARALALNPSILVMDEATSALDPSSEKAVMDNIKKRGCTCLIVAHRLSTILDCDEIIVMQYGKIVERGSHHELLEMKGVYTQLIDAK</sequence>
<evidence type="ECO:0000256" key="3">
    <source>
        <dbReference type="ARBA" id="ARBA00022741"/>
    </source>
</evidence>
<dbReference type="Pfam" id="PF00005">
    <property type="entry name" value="ABC_tran"/>
    <property type="match status" value="1"/>
</dbReference>
<dbReference type="PANTHER" id="PTHR43394:SF1">
    <property type="entry name" value="ATP-BINDING CASSETTE SUB-FAMILY B MEMBER 10, MITOCHONDRIAL"/>
    <property type="match status" value="1"/>
</dbReference>
<keyword evidence="13" id="KW-1185">Reference proteome</keyword>
<keyword evidence="2 8" id="KW-0812">Transmembrane</keyword>
<dbReference type="InterPro" id="IPR003439">
    <property type="entry name" value="ABC_transporter-like_ATP-bd"/>
</dbReference>
<dbReference type="Gene3D" id="3.90.70.10">
    <property type="entry name" value="Cysteine proteinases"/>
    <property type="match status" value="1"/>
</dbReference>
<feature type="transmembrane region" description="Helical" evidence="8">
    <location>
        <begin position="173"/>
        <end position="196"/>
    </location>
</feature>
<feature type="transmembrane region" description="Helical" evidence="8">
    <location>
        <begin position="208"/>
        <end position="228"/>
    </location>
</feature>
<dbReference type="InterPro" id="IPR011527">
    <property type="entry name" value="ABC1_TM_dom"/>
</dbReference>
<dbReference type="RefSeq" id="WP_344930721.1">
    <property type="nucleotide sequence ID" value="NZ_BAABCW010000029.1"/>
</dbReference>
<organism evidence="12 13">
    <name type="scientific">Aquimarina addita</name>
    <dbReference type="NCBI Taxonomy" id="870485"/>
    <lineage>
        <taxon>Bacteria</taxon>
        <taxon>Pseudomonadati</taxon>
        <taxon>Bacteroidota</taxon>
        <taxon>Flavobacteriia</taxon>
        <taxon>Flavobacteriales</taxon>
        <taxon>Flavobacteriaceae</taxon>
        <taxon>Aquimarina</taxon>
    </lineage>
</organism>
<dbReference type="PROSITE" id="PS00211">
    <property type="entry name" value="ABC_TRANSPORTER_1"/>
    <property type="match status" value="1"/>
</dbReference>
<dbReference type="Pfam" id="PF00664">
    <property type="entry name" value="ABC_membrane"/>
    <property type="match status" value="1"/>
</dbReference>
<keyword evidence="5" id="KW-0067">ATP-binding</keyword>
<dbReference type="InterPro" id="IPR036640">
    <property type="entry name" value="ABC1_TM_sf"/>
</dbReference>
<dbReference type="PROSITE" id="PS50893">
    <property type="entry name" value="ABC_TRANSPORTER_2"/>
    <property type="match status" value="1"/>
</dbReference>
<dbReference type="Pfam" id="PF03412">
    <property type="entry name" value="Peptidase_C39"/>
    <property type="match status" value="1"/>
</dbReference>
<evidence type="ECO:0000256" key="6">
    <source>
        <dbReference type="ARBA" id="ARBA00022989"/>
    </source>
</evidence>
<dbReference type="Gene3D" id="1.20.1560.10">
    <property type="entry name" value="ABC transporter type 1, transmembrane domain"/>
    <property type="match status" value="2"/>
</dbReference>
<dbReference type="InterPro" id="IPR039421">
    <property type="entry name" value="Type_1_exporter"/>
</dbReference>
<proteinExistence type="predicted"/>
<feature type="transmembrane region" description="Helical" evidence="8">
    <location>
        <begin position="396"/>
        <end position="415"/>
    </location>
</feature>
<evidence type="ECO:0000313" key="12">
    <source>
        <dbReference type="EMBL" id="GAA3522405.1"/>
    </source>
</evidence>
<reference evidence="13" key="1">
    <citation type="journal article" date="2019" name="Int. J. Syst. Evol. Microbiol.">
        <title>The Global Catalogue of Microorganisms (GCM) 10K type strain sequencing project: providing services to taxonomists for standard genome sequencing and annotation.</title>
        <authorList>
            <consortium name="The Broad Institute Genomics Platform"/>
            <consortium name="The Broad Institute Genome Sequencing Center for Infectious Disease"/>
            <person name="Wu L."/>
            <person name="Ma J."/>
        </authorList>
    </citation>
    <scope>NUCLEOTIDE SEQUENCE [LARGE SCALE GENOMIC DNA]</scope>
    <source>
        <strain evidence="13">JCM 17106</strain>
    </source>
</reference>
<dbReference type="SUPFAM" id="SSF90123">
    <property type="entry name" value="ABC transporter transmembrane region"/>
    <property type="match status" value="1"/>
</dbReference>
<evidence type="ECO:0000259" key="9">
    <source>
        <dbReference type="PROSITE" id="PS50893"/>
    </source>
</evidence>
<evidence type="ECO:0000313" key="13">
    <source>
        <dbReference type="Proteomes" id="UP001500459"/>
    </source>
</evidence>